<reference evidence="1 2" key="1">
    <citation type="submission" date="2020-08" db="EMBL/GenBank/DDBJ databases">
        <title>Genomic Encyclopedia of Type Strains, Phase IV (KMG-IV): sequencing the most valuable type-strain genomes for metagenomic binning, comparative biology and taxonomic classification.</title>
        <authorList>
            <person name="Goeker M."/>
        </authorList>
    </citation>
    <scope>NUCLEOTIDE SEQUENCE [LARGE SCALE GENOMIC DNA]</scope>
    <source>
        <strain evidence="1 2">DSM 4491</strain>
    </source>
</reference>
<protein>
    <recommendedName>
        <fullName evidence="3">ArsR family transcriptional regulator</fullName>
    </recommendedName>
</protein>
<evidence type="ECO:0000313" key="2">
    <source>
        <dbReference type="Proteomes" id="UP000578000"/>
    </source>
</evidence>
<gene>
    <name evidence="1" type="ORF">HNR55_002043</name>
</gene>
<organism evidence="1 2">
    <name type="scientific">Acetobacter lovaniensis</name>
    <dbReference type="NCBI Taxonomy" id="104100"/>
    <lineage>
        <taxon>Bacteria</taxon>
        <taxon>Pseudomonadati</taxon>
        <taxon>Pseudomonadota</taxon>
        <taxon>Alphaproteobacteria</taxon>
        <taxon>Acetobacterales</taxon>
        <taxon>Acetobacteraceae</taxon>
        <taxon>Acetobacter</taxon>
    </lineage>
</organism>
<evidence type="ECO:0008006" key="3">
    <source>
        <dbReference type="Google" id="ProtNLM"/>
    </source>
</evidence>
<evidence type="ECO:0000313" key="1">
    <source>
        <dbReference type="EMBL" id="MBB6457447.1"/>
    </source>
</evidence>
<name>A0A841QHD4_9PROT</name>
<comment type="caution">
    <text evidence="1">The sequence shown here is derived from an EMBL/GenBank/DDBJ whole genome shotgun (WGS) entry which is preliminary data.</text>
</comment>
<keyword evidence="2" id="KW-1185">Reference proteome</keyword>
<dbReference type="AlphaFoldDB" id="A0A841QHD4"/>
<dbReference type="RefSeq" id="WP_166114902.1">
    <property type="nucleotide sequence ID" value="NZ_BAABDB010000036.1"/>
</dbReference>
<dbReference type="EMBL" id="JACHIE010000008">
    <property type="protein sequence ID" value="MBB6457447.1"/>
    <property type="molecule type" value="Genomic_DNA"/>
</dbReference>
<sequence>MSVAQVIMEDRRLRVLKTLKEISDGRMGEPVLLRVLKAEGCVTDFDTLRTDMGWLEHQGCMRVEKLPTETPHEEVWVAVLTATGSRVADGLQRITGVAASLAR</sequence>
<proteinExistence type="predicted"/>
<dbReference type="Proteomes" id="UP000578000">
    <property type="component" value="Unassembled WGS sequence"/>
</dbReference>
<accession>A0A841QHD4</accession>